<dbReference type="Gene3D" id="3.30.2130.10">
    <property type="entry name" value="VC0802-like"/>
    <property type="match status" value="1"/>
</dbReference>
<dbReference type="PANTHER" id="PTHR31131">
    <property type="entry name" value="CHROMOSOME 1, WHOLE GENOME SHOTGUN SEQUENCE"/>
    <property type="match status" value="1"/>
</dbReference>
<feature type="domain" description="CASTOR ACT" evidence="1">
    <location>
        <begin position="57"/>
        <end position="117"/>
    </location>
</feature>
<reference evidence="4" key="1">
    <citation type="journal article" date="2019" name="Int. J. Syst. Evol. Microbiol.">
        <title>The Global Catalogue of Microorganisms (GCM) 10K type strain sequencing project: providing services to taxonomists for standard genome sequencing and annotation.</title>
        <authorList>
            <consortium name="The Broad Institute Genomics Platform"/>
            <consortium name="The Broad Institute Genome Sequencing Center for Infectious Disease"/>
            <person name="Wu L."/>
            <person name="Ma J."/>
        </authorList>
    </citation>
    <scope>NUCLEOTIDE SEQUENCE [LARGE SCALE GENOMIC DNA]</scope>
    <source>
        <strain evidence="4">CCTCC AB 2013263</strain>
    </source>
</reference>
<keyword evidence="4" id="KW-1185">Reference proteome</keyword>
<dbReference type="InterPro" id="IPR045865">
    <property type="entry name" value="ACT-like_dom_sf"/>
</dbReference>
<dbReference type="EMBL" id="JBHRZF010000229">
    <property type="protein sequence ID" value="MFC3863099.1"/>
    <property type="molecule type" value="Genomic_DNA"/>
</dbReference>
<dbReference type="InterPro" id="IPR027795">
    <property type="entry name" value="CASTOR_ACT_dom"/>
</dbReference>
<dbReference type="InterPro" id="IPR016540">
    <property type="entry name" value="UCP008459"/>
</dbReference>
<feature type="domain" description="A9CJY8-like N-terminal" evidence="2">
    <location>
        <begin position="10"/>
        <end position="54"/>
    </location>
</feature>
<evidence type="ECO:0000313" key="3">
    <source>
        <dbReference type="EMBL" id="MFC3863099.1"/>
    </source>
</evidence>
<proteinExistence type="predicted"/>
<accession>A0ABV8ACB8</accession>
<dbReference type="InterPro" id="IPR051719">
    <property type="entry name" value="CASTOR_mTORC1"/>
</dbReference>
<evidence type="ECO:0000313" key="4">
    <source>
        <dbReference type="Proteomes" id="UP001595748"/>
    </source>
</evidence>
<dbReference type="Proteomes" id="UP001595748">
    <property type="component" value="Unassembled WGS sequence"/>
</dbReference>
<dbReference type="RefSeq" id="WP_380081031.1">
    <property type="nucleotide sequence ID" value="NZ_JBHRZF010000229.1"/>
</dbReference>
<dbReference type="Pfam" id="PF21631">
    <property type="entry name" value="A9CJY8-like_N"/>
    <property type="match status" value="1"/>
</dbReference>
<dbReference type="PIRSF" id="PIRSF008459">
    <property type="entry name" value="UCP008459"/>
    <property type="match status" value="1"/>
</dbReference>
<name>A0ABV8ACB8_9DEIO</name>
<organism evidence="3 4">
    <name type="scientific">Deinococcus antarcticus</name>
    <dbReference type="NCBI Taxonomy" id="1298767"/>
    <lineage>
        <taxon>Bacteria</taxon>
        <taxon>Thermotogati</taxon>
        <taxon>Deinococcota</taxon>
        <taxon>Deinococci</taxon>
        <taxon>Deinococcales</taxon>
        <taxon>Deinococcaceae</taxon>
        <taxon>Deinococcus</taxon>
    </lineage>
</organism>
<dbReference type="Pfam" id="PF13840">
    <property type="entry name" value="ACT_7"/>
    <property type="match status" value="1"/>
</dbReference>
<gene>
    <name evidence="3" type="ORF">ACFOPQ_20265</name>
</gene>
<protein>
    <submittedName>
        <fullName evidence="3">ACT domain-containing protein</fullName>
    </submittedName>
</protein>
<evidence type="ECO:0000259" key="2">
    <source>
        <dbReference type="Pfam" id="PF21631"/>
    </source>
</evidence>
<evidence type="ECO:0000259" key="1">
    <source>
        <dbReference type="Pfam" id="PF13840"/>
    </source>
</evidence>
<dbReference type="InterPro" id="IPR049447">
    <property type="entry name" value="A9CJY8-like_N"/>
</dbReference>
<comment type="caution">
    <text evidence="3">The sequence shown here is derived from an EMBL/GenBank/DDBJ whole genome shotgun (WGS) entry which is preliminary data.</text>
</comment>
<dbReference type="SUPFAM" id="SSF55021">
    <property type="entry name" value="ACT-like"/>
    <property type="match status" value="2"/>
</dbReference>
<sequence length="125" mass="13342">MTLTLSILPGEYAVSRLGPGDSPPAWAMRGEFWTVSRTTDELSALCRADLVPGDVQTQKGWAALKLHGPFEFTLTGVLASVLNPLKDAGIGIFAVSTFDTDYVLVAEEKLEAAVRVLGEAGHQVL</sequence>
<dbReference type="PANTHER" id="PTHR31131:SF6">
    <property type="entry name" value="CASTOR ACT DOMAIN-CONTAINING PROTEIN"/>
    <property type="match status" value="1"/>
</dbReference>